<dbReference type="InterPro" id="IPR011009">
    <property type="entry name" value="Kinase-like_dom_sf"/>
</dbReference>
<dbReference type="InterPro" id="IPR050154">
    <property type="entry name" value="UbiB_kinase"/>
</dbReference>
<keyword evidence="15" id="KW-1185">Reference proteome</keyword>
<evidence type="ECO:0000313" key="15">
    <source>
        <dbReference type="Proteomes" id="UP000445000"/>
    </source>
</evidence>
<keyword evidence="11" id="KW-1133">Transmembrane helix</keyword>
<evidence type="ECO:0000256" key="9">
    <source>
        <dbReference type="ARBA" id="ARBA00022777"/>
    </source>
</evidence>
<keyword evidence="9" id="KW-0418">Kinase</keyword>
<dbReference type="RefSeq" id="WP_202626613.1">
    <property type="nucleotide sequence ID" value="NZ_BLJN01000001.1"/>
</dbReference>
<keyword evidence="10" id="KW-0067">ATP-binding</keyword>
<keyword evidence="5" id="KW-0808">Transferase</keyword>
<name>A0A829Y5S2_9GAMM</name>
<dbReference type="Pfam" id="PF03109">
    <property type="entry name" value="ABC1"/>
    <property type="match status" value="1"/>
</dbReference>
<evidence type="ECO:0000259" key="13">
    <source>
        <dbReference type="Pfam" id="PF03109"/>
    </source>
</evidence>
<comment type="similarity">
    <text evidence="2">Belongs to the protein kinase superfamily. ADCK protein kinase family.</text>
</comment>
<dbReference type="UniPathway" id="UPA00232"/>
<dbReference type="CDD" id="cd13972">
    <property type="entry name" value="UbiB"/>
    <property type="match status" value="1"/>
</dbReference>
<proteinExistence type="inferred from homology"/>
<dbReference type="InterPro" id="IPR045308">
    <property type="entry name" value="UbiB_bact"/>
</dbReference>
<keyword evidence="6" id="KW-0831">Ubiquinone biosynthesis</keyword>
<dbReference type="InterPro" id="IPR004147">
    <property type="entry name" value="ABC1_dom"/>
</dbReference>
<dbReference type="NCBIfam" id="TIGR01982">
    <property type="entry name" value="UbiB"/>
    <property type="match status" value="1"/>
</dbReference>
<reference evidence="15" key="1">
    <citation type="submission" date="2020-01" db="EMBL/GenBank/DDBJ databases">
        <title>'Steroidobacter agaridevorans' sp. nov., agar-degrading bacteria isolated from rhizosphere soils.</title>
        <authorList>
            <person name="Ikenaga M."/>
            <person name="Kataoka M."/>
            <person name="Murouchi A."/>
            <person name="Katsuragi S."/>
            <person name="Sakai M."/>
        </authorList>
    </citation>
    <scope>NUCLEOTIDE SEQUENCE [LARGE SCALE GENOMIC DNA]</scope>
    <source>
        <strain evidence="15">YU21-B</strain>
    </source>
</reference>
<dbReference type="Proteomes" id="UP000445000">
    <property type="component" value="Unassembled WGS sequence"/>
</dbReference>
<dbReference type="SUPFAM" id="SSF56112">
    <property type="entry name" value="Protein kinase-like (PK-like)"/>
    <property type="match status" value="1"/>
</dbReference>
<evidence type="ECO:0000256" key="5">
    <source>
        <dbReference type="ARBA" id="ARBA00022679"/>
    </source>
</evidence>
<evidence type="ECO:0000256" key="2">
    <source>
        <dbReference type="ARBA" id="ARBA00009670"/>
    </source>
</evidence>
<keyword evidence="8" id="KW-0547">Nucleotide-binding</keyword>
<comment type="caution">
    <text evidence="14">The sequence shown here is derived from an EMBL/GenBank/DDBJ whole genome shotgun (WGS) entry which is preliminary data.</text>
</comment>
<evidence type="ECO:0000256" key="7">
    <source>
        <dbReference type="ARBA" id="ARBA00022692"/>
    </source>
</evidence>
<keyword evidence="7" id="KW-0812">Transmembrane</keyword>
<feature type="domain" description="ABC1 atypical kinase-like" evidence="13">
    <location>
        <begin position="93"/>
        <end position="342"/>
    </location>
</feature>
<comment type="pathway">
    <text evidence="1">Cofactor biosynthesis; ubiquinone biosynthesis [regulation].</text>
</comment>
<evidence type="ECO:0000256" key="6">
    <source>
        <dbReference type="ARBA" id="ARBA00022688"/>
    </source>
</evidence>
<evidence type="ECO:0000256" key="3">
    <source>
        <dbReference type="ARBA" id="ARBA00022475"/>
    </source>
</evidence>
<dbReference type="EMBL" id="BLJN01000001">
    <property type="protein sequence ID" value="GFE78557.1"/>
    <property type="molecule type" value="Genomic_DNA"/>
</dbReference>
<dbReference type="Gene3D" id="1.10.510.10">
    <property type="entry name" value="Transferase(Phosphotransferase) domain 1"/>
    <property type="match status" value="1"/>
</dbReference>
<dbReference type="PANTHER" id="PTHR10566:SF113">
    <property type="entry name" value="PROTEIN ACTIVITY OF BC1 COMPLEX KINASE 7, CHLOROPLASTIC"/>
    <property type="match status" value="1"/>
</dbReference>
<dbReference type="InterPro" id="IPR010232">
    <property type="entry name" value="UbiB"/>
</dbReference>
<keyword evidence="4" id="KW-0997">Cell inner membrane</keyword>
<evidence type="ECO:0000256" key="4">
    <source>
        <dbReference type="ARBA" id="ARBA00022519"/>
    </source>
</evidence>
<evidence type="ECO:0000256" key="10">
    <source>
        <dbReference type="ARBA" id="ARBA00022840"/>
    </source>
</evidence>
<sequence length="545" mass="62533">MRLRVISRLLQIQRVLVRHRLDEIILATHLFRPVRFAFYLSPNTWFRRKASLSRGERLRLALEELGPIFMKFGQTLSTRRDLLPRDIADELEKLQDRVPPFSNDAARAIVEAAYERPTSDVFARFDAAPLAAATIAQVHGAQLKDGKEVVVKIVRPGIRKLIERDVEVLYALADLANRYWSDAPRLRPVELVREYEKTIIDELDLKREAANAQQLKRNFANSRLLYVPEVYWDYTRHNVMVMERVQGVLINDIAELQRRGANIQRLAENGVEIFFTQAFRHNFFHADMHPGNIFVLLDNPEQPQYAAVDFGIVGTLAPRDQHYLAENFLAFFEHDYRRIAQLHIDSGWIPAHVRVDELESAVRTVCEPIANKPLREISFGQVLISLFEAAQRFDAQLQPQLMLIQKTLLQIEGVGRQLYPDLDLWKTAQPLLRQWMAERWSLRALARDVRKQLPDMLQALHQLPPLVENAVQRASDGRFRVPIDTTEIERLKLTIKEDGRRRDVTIVTAVGALSGIVLIAAGAGPDWLGYTLLGASIVGLLTLRR</sequence>
<dbReference type="GO" id="GO:0016301">
    <property type="term" value="F:kinase activity"/>
    <property type="evidence" value="ECO:0007669"/>
    <property type="project" value="UniProtKB-KW"/>
</dbReference>
<evidence type="ECO:0000313" key="14">
    <source>
        <dbReference type="EMBL" id="GFE78557.1"/>
    </source>
</evidence>
<gene>
    <name evidence="14" type="primary">ubiB</name>
    <name evidence="14" type="ORF">GCM10011487_05570</name>
</gene>
<keyword evidence="12" id="KW-0472">Membrane</keyword>
<keyword evidence="3" id="KW-1003">Cell membrane</keyword>
<dbReference type="GO" id="GO:0006744">
    <property type="term" value="P:ubiquinone biosynthetic process"/>
    <property type="evidence" value="ECO:0007669"/>
    <property type="project" value="UniProtKB-UniPathway"/>
</dbReference>
<protein>
    <recommendedName>
        <fullName evidence="13">ABC1 atypical kinase-like domain-containing protein</fullName>
    </recommendedName>
</protein>
<organism evidence="14 15">
    <name type="scientific">Steroidobacter agaridevorans</name>
    <dbReference type="NCBI Taxonomy" id="2695856"/>
    <lineage>
        <taxon>Bacteria</taxon>
        <taxon>Pseudomonadati</taxon>
        <taxon>Pseudomonadota</taxon>
        <taxon>Gammaproteobacteria</taxon>
        <taxon>Steroidobacterales</taxon>
        <taxon>Steroidobacteraceae</taxon>
        <taxon>Steroidobacter</taxon>
    </lineage>
</organism>
<dbReference type="AlphaFoldDB" id="A0A829Y5S2"/>
<evidence type="ECO:0000256" key="1">
    <source>
        <dbReference type="ARBA" id="ARBA00005020"/>
    </source>
</evidence>
<accession>A0A829Y5S2</accession>
<evidence type="ECO:0000256" key="8">
    <source>
        <dbReference type="ARBA" id="ARBA00022741"/>
    </source>
</evidence>
<dbReference type="PANTHER" id="PTHR10566">
    <property type="entry name" value="CHAPERONE-ACTIVITY OF BC1 COMPLEX CABC1 -RELATED"/>
    <property type="match status" value="1"/>
</dbReference>
<evidence type="ECO:0000256" key="12">
    <source>
        <dbReference type="ARBA" id="ARBA00023136"/>
    </source>
</evidence>
<dbReference type="NCBIfam" id="NF003404">
    <property type="entry name" value="PRK04750.1"/>
    <property type="match status" value="1"/>
</dbReference>
<dbReference type="GO" id="GO:0005524">
    <property type="term" value="F:ATP binding"/>
    <property type="evidence" value="ECO:0007669"/>
    <property type="project" value="UniProtKB-KW"/>
</dbReference>
<evidence type="ECO:0000256" key="11">
    <source>
        <dbReference type="ARBA" id="ARBA00022989"/>
    </source>
</evidence>